<dbReference type="InterPro" id="IPR025391">
    <property type="entry name" value="DUF4123"/>
</dbReference>
<sequence>MTTLYEQWRAMPTSEAHGLYVILDRLYEPNPVAHWCEQEWVTQMHPLYYQTPMESVLNASPWLCQVAIEKWADVEQWIDEQQEPTWGWLYICEQSWQQQLTHWQSHLRIVIDGELRAVRLQDPRVLSVWLSVKEPALWQGLLSPVTALQLPDRAPDRRPDQLASVSASLPWVLPAALSDAWHHSPFGIKVAASNFEVALWEQDAPLSESLYLQGGDIESQLSVWLRALIDEGQSMALFPKSMQLEWN</sequence>
<dbReference type="EMBL" id="CP040449">
    <property type="protein sequence ID" value="QFI54929.1"/>
    <property type="molecule type" value="Genomic_DNA"/>
</dbReference>
<evidence type="ECO:0000313" key="2">
    <source>
        <dbReference type="EMBL" id="QFI54929.1"/>
    </source>
</evidence>
<accession>A0A5J6WUW4</accession>
<keyword evidence="3" id="KW-1185">Reference proteome</keyword>
<name>A0A5J6WUW4_9GAMM</name>
<protein>
    <submittedName>
        <fullName evidence="2">DUF4123 domain-containing protein</fullName>
    </submittedName>
</protein>
<feature type="domain" description="DUF4123" evidence="1">
    <location>
        <begin position="19"/>
        <end position="135"/>
    </location>
</feature>
<reference evidence="2 3" key="1">
    <citation type="submission" date="2019-05" db="EMBL/GenBank/DDBJ databases">
        <title>OXA-830, a novel chromosomally encoded expanded-spectrum class D beta-lactamase in Aeromonas simiae.</title>
        <authorList>
            <person name="Zhou W."/>
            <person name="Chen Q."/>
        </authorList>
    </citation>
    <scope>NUCLEOTIDE SEQUENCE [LARGE SCALE GENOMIC DNA]</scope>
    <source>
        <strain evidence="2 3">A6</strain>
    </source>
</reference>
<evidence type="ECO:0000313" key="3">
    <source>
        <dbReference type="Proteomes" id="UP000594034"/>
    </source>
</evidence>
<dbReference type="Proteomes" id="UP000594034">
    <property type="component" value="Chromosome"/>
</dbReference>
<evidence type="ECO:0000259" key="1">
    <source>
        <dbReference type="Pfam" id="PF13503"/>
    </source>
</evidence>
<dbReference type="KEGG" id="asim:FE240_09690"/>
<dbReference type="AlphaFoldDB" id="A0A5J6WUW4"/>
<proteinExistence type="predicted"/>
<organism evidence="2 3">
    <name type="scientific">Aeromonas simiae</name>
    <dbReference type="NCBI Taxonomy" id="218936"/>
    <lineage>
        <taxon>Bacteria</taxon>
        <taxon>Pseudomonadati</taxon>
        <taxon>Pseudomonadota</taxon>
        <taxon>Gammaproteobacteria</taxon>
        <taxon>Aeromonadales</taxon>
        <taxon>Aeromonadaceae</taxon>
        <taxon>Aeromonas</taxon>
    </lineage>
</organism>
<dbReference type="Pfam" id="PF13503">
    <property type="entry name" value="DUF4123"/>
    <property type="match status" value="1"/>
</dbReference>
<dbReference type="RefSeq" id="WP_193000556.1">
    <property type="nucleotide sequence ID" value="NZ_CP040449.1"/>
</dbReference>
<gene>
    <name evidence="2" type="ORF">FE240_09690</name>
</gene>